<sequence length="206" mass="23549">MSYIKFILTITLALAIDSSFAKERWQDAMQKPINPMLALTLAPPFCQGMEGIPALPAYQNKDWSKEYGGDFVFINHYCQSKPRILYYCYSYSEAEKNECVASLLPQIDYALKSAKSSYKLYPFLSKERADVFLEIGNYSDAISNYQIAINANNKFIPAYTGLANTYIKQKKYDEAEKIINIGLTHNPKKKPLLKKLEIISKLKVKK</sequence>
<dbReference type="Proteomes" id="UP000030512">
    <property type="component" value="Chromosome"/>
</dbReference>
<dbReference type="AlphaFoldDB" id="A0A126T8J6"/>
<dbReference type="OrthoDB" id="5573945at2"/>
<feature type="repeat" description="TPR" evidence="1">
    <location>
        <begin position="156"/>
        <end position="189"/>
    </location>
</feature>
<feature type="chain" id="PRO_5007797881" evidence="2">
    <location>
        <begin position="22"/>
        <end position="206"/>
    </location>
</feature>
<keyword evidence="1" id="KW-0802">TPR repeat</keyword>
<evidence type="ECO:0000313" key="3">
    <source>
        <dbReference type="EMBL" id="AMK78380.1"/>
    </source>
</evidence>
<dbReference type="Gene3D" id="1.25.40.10">
    <property type="entry name" value="Tetratricopeptide repeat domain"/>
    <property type="match status" value="1"/>
</dbReference>
<dbReference type="PROSITE" id="PS50005">
    <property type="entry name" value="TPR"/>
    <property type="match status" value="1"/>
</dbReference>
<gene>
    <name evidence="3" type="ORF">JT25_018110</name>
</gene>
<dbReference type="STRING" id="1538553.JT25_018110"/>
<dbReference type="SUPFAM" id="SSF48452">
    <property type="entry name" value="TPR-like"/>
    <property type="match status" value="1"/>
</dbReference>
<proteinExistence type="predicted"/>
<name>A0A126T8J6_9GAMM</name>
<dbReference type="RefSeq" id="WP_036272768.1">
    <property type="nucleotide sequence ID" value="NZ_CP014476.1"/>
</dbReference>
<keyword evidence="4" id="KW-1185">Reference proteome</keyword>
<dbReference type="SMART" id="SM00028">
    <property type="entry name" value="TPR"/>
    <property type="match status" value="2"/>
</dbReference>
<evidence type="ECO:0000313" key="4">
    <source>
        <dbReference type="Proteomes" id="UP000030512"/>
    </source>
</evidence>
<feature type="signal peptide" evidence="2">
    <location>
        <begin position="1"/>
        <end position="21"/>
    </location>
</feature>
<dbReference type="EMBL" id="CP014476">
    <property type="protein sequence ID" value="AMK78380.1"/>
    <property type="molecule type" value="Genomic_DNA"/>
</dbReference>
<keyword evidence="2" id="KW-0732">Signal</keyword>
<dbReference type="Pfam" id="PF14559">
    <property type="entry name" value="TPR_19"/>
    <property type="match status" value="1"/>
</dbReference>
<evidence type="ECO:0000256" key="1">
    <source>
        <dbReference type="PROSITE-ProRule" id="PRU00339"/>
    </source>
</evidence>
<evidence type="ECO:0000256" key="2">
    <source>
        <dbReference type="SAM" id="SignalP"/>
    </source>
</evidence>
<organism evidence="3 4">
    <name type="scientific">Methylomonas denitrificans</name>
    <dbReference type="NCBI Taxonomy" id="1538553"/>
    <lineage>
        <taxon>Bacteria</taxon>
        <taxon>Pseudomonadati</taxon>
        <taxon>Pseudomonadota</taxon>
        <taxon>Gammaproteobacteria</taxon>
        <taxon>Methylococcales</taxon>
        <taxon>Methylococcaceae</taxon>
        <taxon>Methylomonas</taxon>
    </lineage>
</organism>
<dbReference type="InterPro" id="IPR019734">
    <property type="entry name" value="TPR_rpt"/>
</dbReference>
<dbReference type="KEGG" id="mdn:JT25_018110"/>
<dbReference type="InterPro" id="IPR011990">
    <property type="entry name" value="TPR-like_helical_dom_sf"/>
</dbReference>
<protein>
    <submittedName>
        <fullName evidence="3">Uncharacterized protein</fullName>
    </submittedName>
</protein>
<reference evidence="3 4" key="1">
    <citation type="journal article" date="2015" name="Environ. Microbiol.">
        <title>Methane oxidation coupled to nitrate reduction under hypoxia by the Gammaproteobacterium Methylomonas denitrificans, sp. nov. type strain FJG1.</title>
        <authorList>
            <person name="Kits K.D."/>
            <person name="Klotz M.G."/>
            <person name="Stein L.Y."/>
        </authorList>
    </citation>
    <scope>NUCLEOTIDE SEQUENCE [LARGE SCALE GENOMIC DNA]</scope>
    <source>
        <strain evidence="3 4">FJG1</strain>
    </source>
</reference>
<accession>A0A126T8J6</accession>